<evidence type="ECO:0000313" key="1">
    <source>
        <dbReference type="EMBL" id="KAK8094289.1"/>
    </source>
</evidence>
<dbReference type="Proteomes" id="UP001433268">
    <property type="component" value="Unassembled WGS sequence"/>
</dbReference>
<dbReference type="GeneID" id="92038349"/>
<sequence length="187" mass="20951">MGLIAYCKETNHNSVHRSDVQCPHDQSPKANGWWEEAARTTRAWTKLVDALSLTPEQTAALLAAKPVESALWAYDERFLQPHLRATTTTDATTAKRQPSSWQDLVKHVVPRGAAAQPPRYLGRLQHVHASLAAWRILLWLRDSDEARALGLGGLYVEERGPLDWGTAVHVVGVLLEYMYDFEDETGL</sequence>
<name>A0ABR1XCE5_9PEZI</name>
<organism evidence="1 2">
    <name type="scientific">Apiospora hydei</name>
    <dbReference type="NCBI Taxonomy" id="1337664"/>
    <lineage>
        <taxon>Eukaryota</taxon>
        <taxon>Fungi</taxon>
        <taxon>Dikarya</taxon>
        <taxon>Ascomycota</taxon>
        <taxon>Pezizomycotina</taxon>
        <taxon>Sordariomycetes</taxon>
        <taxon>Xylariomycetidae</taxon>
        <taxon>Amphisphaeriales</taxon>
        <taxon>Apiosporaceae</taxon>
        <taxon>Apiospora</taxon>
    </lineage>
</organism>
<reference evidence="1 2" key="1">
    <citation type="submission" date="2023-01" db="EMBL/GenBank/DDBJ databases">
        <title>Analysis of 21 Apiospora genomes using comparative genomics revels a genus with tremendous synthesis potential of carbohydrate active enzymes and secondary metabolites.</title>
        <authorList>
            <person name="Sorensen T."/>
        </authorList>
    </citation>
    <scope>NUCLEOTIDE SEQUENCE [LARGE SCALE GENOMIC DNA]</scope>
    <source>
        <strain evidence="1 2">CBS 114990</strain>
    </source>
</reference>
<accession>A0ABR1XCE5</accession>
<keyword evidence="2" id="KW-1185">Reference proteome</keyword>
<comment type="caution">
    <text evidence="1">The sequence shown here is derived from an EMBL/GenBank/DDBJ whole genome shotgun (WGS) entry which is preliminary data.</text>
</comment>
<evidence type="ECO:0000313" key="2">
    <source>
        <dbReference type="Proteomes" id="UP001433268"/>
    </source>
</evidence>
<gene>
    <name evidence="1" type="ORF">PG997_000974</name>
</gene>
<dbReference type="EMBL" id="JAQQWN010000002">
    <property type="protein sequence ID" value="KAK8094289.1"/>
    <property type="molecule type" value="Genomic_DNA"/>
</dbReference>
<dbReference type="RefSeq" id="XP_066675062.1">
    <property type="nucleotide sequence ID" value="XM_066805289.1"/>
</dbReference>
<proteinExistence type="predicted"/>
<protein>
    <submittedName>
        <fullName evidence="1">Uncharacterized protein</fullName>
    </submittedName>
</protein>